<feature type="domain" description="Glucose/Sorbosone dehydrogenase" evidence="3">
    <location>
        <begin position="88"/>
        <end position="281"/>
    </location>
</feature>
<dbReference type="InterPro" id="IPR011041">
    <property type="entry name" value="Quinoprot_gluc/sorb_DH_b-prop"/>
</dbReference>
<name>A0A3D9N2U1_9FLAO</name>
<sequence length="1623" mass="179374">MKNYSHKETFGSVLFFIRSKSFKIRSVIVIFGSLLLFGAFPYFSGQGPGLTLQDHGTIGPYANLAFPDEANIDLSISHRIAYPNLIFNSPIVFKTVPNQNRIILAQLDGEIYWFDDDEATLTKNLLVDLKSDVGIVHDGGFLGLALHPDFNAAINPKNYIYVYYTSKNSAGQNSPPVGSHTGQSCTWSEDRNEYQGNSLILERFEVNPTDLSFIIGSRTNLFDIRMYGTTHYGGGMDFGDDGFLYLTIGDQASWRRAQNITDNLNGGALRIDVDKDPTKSHAPIRKKQDVGYAGESSGINYWIPNDNPFLSPDGSRYEEYYSVGLRNPFRMTKDRVTGEFYIGDVGLSSHEEVNVLKKGANYGWPIYEGFGFRDTNCATMLDGMPHEKPLTEFSRNDARALAGGFVYRGSAIPDIYGKYVCADYTRNGIFTVNTISGDYEQVSILQNVISFGEDNDGELYLLRHGNNRNIHKLIEGIDNGYVPMPQLLSNTGVFSNLSTLEVIDGIVPYELYESFWSDGALKRRWIAVPNNDGVHSGPDEQIKYSEYSDWEFPPGTVIIKQFDLQVDDNDPSITKKIETRFSIVNKDGGWYFLTYNWNDAQTDAVLQTTSLNEPVTISTDNLGGTRTQMWHFPSNTECRACHNEVNKGNLGLKTRYLNTDYTYEETGLERNQLVTLSHLGVIDQSVTDTDTEHIITNKSIDDPVASLEERARSYLDLNCAYCHRLDNPIRTSFDLRYYNSLEATGILSTGILTPLEVDPDEKIIYPGDASKSVLYHKINSVDQSIMMPPLAKFEIDEPGVDLIEAWINQLDTDITDITNNPNPMSNLALLPSAIVSGSVGPNADAGRGTPNDILYDPMIKAYKTYSQYAEYGWPYQFNAGTVDEANGFFLNVEWPNPKFVNYITIGGSYSSQPQTNTMWRVSYLREGNWITLDQGKGGWIKSGIYKWGGPTQTPIFAEAIKVVLYSDGINDLYSSHLRGRGGNSGVGDNNPTNPYYNDVNTQTKASLFQFLPYRNKTIIESVVAGIQQTTCDVSNNTYSQDLIVTYTNPPTTGFLEVNGQSFPITTSPQTITLTGLIADGEDIEIKADFTDGYQSVYSSGGTVFTAPENCVDLIIGIDETVIIDADYTVSAVGKIDISEGGSLTITGNLNIIGDVILNSISNKFSSLIVEGTSTGNITYKRHVNANNSTTGNDLIATPVSGQTFGDFAIDNNQNLYENPNDTTQKLFGPFDEINGTYSIYETDTNVATILELGIGYRAARESLDDALYGTTLAFYGGVETDAVNRTITTSGSSFNGWNLIGNPYTSYIDFDTFFNHNKSQLNDGTYQAIYGYDGNASNGWTVLNNLTTQQLIAPGQGFFVKSKSGGGSIEFTPEMRVGGSSDDFILGRGVSSAHVGYLKLKSSATDSEYFTDIYFNTNASSGLDPGYDAALYNSNISEFSIYTHLVEDNTGVPFMIQALGDTAINNSIIALGVHANQGQEITISVFETDIPEATNVYLEDTSNNTFTLLNAGNYTFTATDDISGTGRFYLRFETDVLRINNSMLEALKISTNQAQRTIEVTGQLEEQTSFILYDIHGRIMLTNALDIRSTHQSIAVSHLSTGVYIVALETVSGDIRIQKLIIR</sequence>
<proteinExistence type="predicted"/>
<dbReference type="NCBIfam" id="TIGR04183">
    <property type="entry name" value="Por_Secre_tail"/>
    <property type="match status" value="1"/>
</dbReference>
<dbReference type="PANTHER" id="PTHR19328">
    <property type="entry name" value="HEDGEHOG-INTERACTING PROTEIN"/>
    <property type="match status" value="1"/>
</dbReference>
<evidence type="ECO:0000313" key="5">
    <source>
        <dbReference type="EMBL" id="REE25959.1"/>
    </source>
</evidence>
<keyword evidence="2" id="KW-0472">Membrane</keyword>
<comment type="caution">
    <text evidence="5">The sequence shown here is derived from an EMBL/GenBank/DDBJ whole genome shotgun (WGS) entry which is preliminary data.</text>
</comment>
<keyword evidence="2" id="KW-1133">Transmembrane helix</keyword>
<keyword evidence="6" id="KW-1185">Reference proteome</keyword>
<feature type="domain" description="Glucose/Sorbosone dehydrogenase" evidence="3">
    <location>
        <begin position="303"/>
        <end position="469"/>
    </location>
</feature>
<reference evidence="5 6" key="1">
    <citation type="submission" date="2018-07" db="EMBL/GenBank/DDBJ databases">
        <title>Genomic Encyclopedia of Type Strains, Phase III (KMG-III): the genomes of soil and plant-associated and newly described type strains.</title>
        <authorList>
            <person name="Whitman W."/>
        </authorList>
    </citation>
    <scope>NUCLEOTIDE SEQUENCE [LARGE SCALE GENOMIC DNA]</scope>
    <source>
        <strain evidence="5 6">CECT 7948</strain>
    </source>
</reference>
<feature type="domain" description="Secretion system C-terminal sorting" evidence="4">
    <location>
        <begin position="1557"/>
        <end position="1622"/>
    </location>
</feature>
<dbReference type="OrthoDB" id="338827at2"/>
<dbReference type="Pfam" id="PF07995">
    <property type="entry name" value="GSDH"/>
    <property type="match status" value="2"/>
</dbReference>
<dbReference type="SUPFAM" id="SSF50952">
    <property type="entry name" value="Soluble quinoprotein glucose dehydrogenase"/>
    <property type="match status" value="1"/>
</dbReference>
<dbReference type="Pfam" id="PF18962">
    <property type="entry name" value="Por_Secre_tail"/>
    <property type="match status" value="1"/>
</dbReference>
<evidence type="ECO:0000259" key="4">
    <source>
        <dbReference type="Pfam" id="PF18962"/>
    </source>
</evidence>
<feature type="transmembrane region" description="Helical" evidence="2">
    <location>
        <begin position="24"/>
        <end position="43"/>
    </location>
</feature>
<dbReference type="PANTHER" id="PTHR19328:SF13">
    <property type="entry name" value="HIPL1 PROTEIN"/>
    <property type="match status" value="1"/>
</dbReference>
<keyword evidence="1" id="KW-0732">Signal</keyword>
<keyword evidence="2" id="KW-0812">Transmembrane</keyword>
<accession>A0A3D9N2U1</accession>
<evidence type="ECO:0000313" key="6">
    <source>
        <dbReference type="Proteomes" id="UP000256919"/>
    </source>
</evidence>
<organism evidence="5 6">
    <name type="scientific">Winogradskyella pacifica</name>
    <dbReference type="NCBI Taxonomy" id="664642"/>
    <lineage>
        <taxon>Bacteria</taxon>
        <taxon>Pseudomonadati</taxon>
        <taxon>Bacteroidota</taxon>
        <taxon>Flavobacteriia</taxon>
        <taxon>Flavobacteriales</taxon>
        <taxon>Flavobacteriaceae</taxon>
        <taxon>Winogradskyella</taxon>
    </lineage>
</organism>
<evidence type="ECO:0000256" key="1">
    <source>
        <dbReference type="ARBA" id="ARBA00022729"/>
    </source>
</evidence>
<evidence type="ECO:0000256" key="2">
    <source>
        <dbReference type="SAM" id="Phobius"/>
    </source>
</evidence>
<dbReference type="InterPro" id="IPR011042">
    <property type="entry name" value="6-blade_b-propeller_TolB-like"/>
</dbReference>
<dbReference type="EMBL" id="QREI01000002">
    <property type="protein sequence ID" value="REE25959.1"/>
    <property type="molecule type" value="Genomic_DNA"/>
</dbReference>
<dbReference type="Gene3D" id="2.120.10.30">
    <property type="entry name" value="TolB, C-terminal domain"/>
    <property type="match status" value="1"/>
</dbReference>
<dbReference type="RefSeq" id="WP_115808921.1">
    <property type="nucleotide sequence ID" value="NZ_QREI01000002.1"/>
</dbReference>
<dbReference type="InterPro" id="IPR026444">
    <property type="entry name" value="Secre_tail"/>
</dbReference>
<dbReference type="InterPro" id="IPR012938">
    <property type="entry name" value="Glc/Sorbosone_DH"/>
</dbReference>
<gene>
    <name evidence="5" type="ORF">DFQ09_102551</name>
</gene>
<dbReference type="Proteomes" id="UP000256919">
    <property type="component" value="Unassembled WGS sequence"/>
</dbReference>
<evidence type="ECO:0000259" key="3">
    <source>
        <dbReference type="Pfam" id="PF07995"/>
    </source>
</evidence>
<protein>
    <submittedName>
        <fullName evidence="5">Putative repeat protein (TIGR03806 family)</fullName>
    </submittedName>
</protein>